<comment type="caution">
    <text evidence="2">The sequence shown here is derived from an EMBL/GenBank/DDBJ whole genome shotgun (WGS) entry which is preliminary data.</text>
</comment>
<dbReference type="EMBL" id="JBHSPR010000010">
    <property type="protein sequence ID" value="MFC6017224.1"/>
    <property type="molecule type" value="Genomic_DNA"/>
</dbReference>
<name>A0ABW1K8Q5_9ACTN</name>
<dbReference type="RefSeq" id="WP_377421328.1">
    <property type="nucleotide sequence ID" value="NZ_JBHSPR010000010.1"/>
</dbReference>
<evidence type="ECO:0000313" key="3">
    <source>
        <dbReference type="Proteomes" id="UP001596203"/>
    </source>
</evidence>
<evidence type="ECO:0008006" key="4">
    <source>
        <dbReference type="Google" id="ProtNLM"/>
    </source>
</evidence>
<accession>A0ABW1K8Q5</accession>
<gene>
    <name evidence="2" type="ORF">ACFP2T_13530</name>
</gene>
<dbReference type="Gene3D" id="3.40.50.300">
    <property type="entry name" value="P-loop containing nucleotide triphosphate hydrolases"/>
    <property type="match status" value="1"/>
</dbReference>
<dbReference type="Proteomes" id="UP001596203">
    <property type="component" value="Unassembled WGS sequence"/>
</dbReference>
<evidence type="ECO:0000313" key="2">
    <source>
        <dbReference type="EMBL" id="MFC6017224.1"/>
    </source>
</evidence>
<dbReference type="InterPro" id="IPR027417">
    <property type="entry name" value="P-loop_NTPase"/>
</dbReference>
<organism evidence="2 3">
    <name type="scientific">Plantactinospora solaniradicis</name>
    <dbReference type="NCBI Taxonomy" id="1723736"/>
    <lineage>
        <taxon>Bacteria</taxon>
        <taxon>Bacillati</taxon>
        <taxon>Actinomycetota</taxon>
        <taxon>Actinomycetes</taxon>
        <taxon>Micromonosporales</taxon>
        <taxon>Micromonosporaceae</taxon>
        <taxon>Plantactinospora</taxon>
    </lineage>
</organism>
<sequence length="502" mass="55495">MRRARQPLDDWQVDGLTLMAACRSDGQWACYEYCEWVSRQNGKGGILEARVLLGFLLLGEQLILWSAHLYKTAMELFRRVRTLIRALGRRVKPHDDNLWFVPAVVVDPKTGEPREDVVIVKISNTNGDEGFERLDTGARILFLARSAGGGRGMSGDVNIIDETFAYTRDQHAALLYTLSARPNAQIIYTSSPPLKGDTGEIMYDLRRRGDPTALRDPEDGAWEQDDSLGYRDWGHAGDLDDIRVDIDDMAVAAAANPALGAIRSNGSGLTLETVQRELKSDRAGYPRERLGIWPREIRQGRQSGPIPAELWRDLIVTPEIPADVAFAAVVNHKRTHTAIVAVGRREDGRWQASIVAYQPGTHWVVNRLVDLRNQRNPLGIAVQDKGPSATLIEPLSDAGIDPPEDRDEPSRRDLAVPYSNDVAVAYGMTIDALAQRQLVHLDEHPFNVAVAAAATRSLPSGGTTWDYTADGAELLQALSLAYWLAVTWAGVDDDYEIADSFA</sequence>
<keyword evidence="3" id="KW-1185">Reference proteome</keyword>
<protein>
    <recommendedName>
        <fullName evidence="4">Terminase</fullName>
    </recommendedName>
</protein>
<proteinExistence type="predicted"/>
<evidence type="ECO:0000256" key="1">
    <source>
        <dbReference type="SAM" id="MobiDB-lite"/>
    </source>
</evidence>
<reference evidence="3" key="1">
    <citation type="journal article" date="2019" name="Int. J. Syst. Evol. Microbiol.">
        <title>The Global Catalogue of Microorganisms (GCM) 10K type strain sequencing project: providing services to taxonomists for standard genome sequencing and annotation.</title>
        <authorList>
            <consortium name="The Broad Institute Genomics Platform"/>
            <consortium name="The Broad Institute Genome Sequencing Center for Infectious Disease"/>
            <person name="Wu L."/>
            <person name="Ma J."/>
        </authorList>
    </citation>
    <scope>NUCLEOTIDE SEQUENCE [LARGE SCALE GENOMIC DNA]</scope>
    <source>
        <strain evidence="3">ZS-35-S2</strain>
    </source>
</reference>
<feature type="region of interest" description="Disordered" evidence="1">
    <location>
        <begin position="391"/>
        <end position="412"/>
    </location>
</feature>